<evidence type="ECO:0000313" key="3">
    <source>
        <dbReference type="Proteomes" id="UP001055460"/>
    </source>
</evidence>
<feature type="chain" id="PRO_5040318016" evidence="1">
    <location>
        <begin position="19"/>
        <end position="112"/>
    </location>
</feature>
<feature type="signal peptide" evidence="1">
    <location>
        <begin position="1"/>
        <end position="18"/>
    </location>
</feature>
<dbReference type="RefSeq" id="WP_090294812.1">
    <property type="nucleotide sequence ID" value="NZ_CAXURO020000001.1"/>
</dbReference>
<dbReference type="OrthoDB" id="7776561at2"/>
<name>A0A9Q9DA48_ENSAD</name>
<reference evidence="2" key="1">
    <citation type="submission" date="2022-06" db="EMBL/GenBank/DDBJ databases">
        <title>Physiological and biochemical characterization and genomic elucidation of a strain of the genus Ensifer adhaerens M8 that combines arsenic oxidation and chromium reduction.</title>
        <authorList>
            <person name="Li X."/>
            <person name="Yu c."/>
        </authorList>
    </citation>
    <scope>NUCLEOTIDE SEQUENCE</scope>
    <source>
        <strain evidence="2">M8</strain>
    </source>
</reference>
<keyword evidence="1" id="KW-0732">Signal</keyword>
<dbReference type="EMBL" id="CP098807">
    <property type="protein sequence ID" value="USJ24025.1"/>
    <property type="molecule type" value="Genomic_DNA"/>
</dbReference>
<accession>A0A9Q9DA48</accession>
<organism evidence="2 3">
    <name type="scientific">Ensifer adhaerens</name>
    <name type="common">Sinorhizobium morelense</name>
    <dbReference type="NCBI Taxonomy" id="106592"/>
    <lineage>
        <taxon>Bacteria</taxon>
        <taxon>Pseudomonadati</taxon>
        <taxon>Pseudomonadota</taxon>
        <taxon>Alphaproteobacteria</taxon>
        <taxon>Hyphomicrobiales</taxon>
        <taxon>Rhizobiaceae</taxon>
        <taxon>Sinorhizobium/Ensifer group</taxon>
        <taxon>Ensifer</taxon>
    </lineage>
</organism>
<proteinExistence type="predicted"/>
<sequence length="112" mass="11427">MPQRLIPALALSAIAAFAASSAAASSGDAWETFRAEVSKKCLAAATSLQKPSVVVDPFGSQSFGLALVIGTPKGSKVAVTQICVFDKQKKTVELGGELAPDAVKVGVPAKKK</sequence>
<dbReference type="AlphaFoldDB" id="A0A9Q9DA48"/>
<protein>
    <submittedName>
        <fullName evidence="2">Uncharacterized protein</fullName>
    </submittedName>
</protein>
<dbReference type="Proteomes" id="UP001055460">
    <property type="component" value="Chromosome"/>
</dbReference>
<evidence type="ECO:0000256" key="1">
    <source>
        <dbReference type="SAM" id="SignalP"/>
    </source>
</evidence>
<evidence type="ECO:0000313" key="2">
    <source>
        <dbReference type="EMBL" id="USJ24025.1"/>
    </source>
</evidence>
<gene>
    <name evidence="2" type="ORF">NE863_03265</name>
</gene>